<feature type="domain" description="FAD-dependent urate hydroxylase HpyO/Asp monooxygenase CreE-like FAD/NAD(P)-binding" evidence="1">
    <location>
        <begin position="7"/>
        <end position="162"/>
    </location>
</feature>
<dbReference type="RefSeq" id="WP_311598216.1">
    <property type="nucleotide sequence ID" value="NZ_JAVREM010000011.1"/>
</dbReference>
<dbReference type="InterPro" id="IPR038732">
    <property type="entry name" value="HpyO/CreE_NAD-binding"/>
</dbReference>
<reference evidence="3" key="1">
    <citation type="submission" date="2023-07" db="EMBL/GenBank/DDBJ databases">
        <title>30 novel species of actinomycetes from the DSMZ collection.</title>
        <authorList>
            <person name="Nouioui I."/>
        </authorList>
    </citation>
    <scope>NUCLEOTIDE SEQUENCE [LARGE SCALE GENOMIC DNA]</scope>
    <source>
        <strain evidence="3">DSM 44918</strain>
    </source>
</reference>
<sequence length="489" mass="51901">MTLEIGIVGAGAAAVGLLDTLARANAAPGGITVFDGSPAPWRGRAYQEDIPAARVNAPPMIMSVRAGDAGHYSRWLHDRGERGIVDLAAYQDPGLGQPLVPRAVYGEYLGHTARAAIDRLRRDGWRVSVVHSRVTGFSRDAAVLHTEHGGRHRVDRAVLCVGGGRPHDHYGLDGAPGFVLEPYPLARTLTGIPASAHVAVIGSGLTAVDIVAGLIAGGHTGPISLLSRHGMLPWVQQRPVELRPRHLTPGRVAALAQELSLARLVSLMRQELAELGQDFDAFASEVTETGHTVEWLRRQLAAVDSPHLGRRLLTLAIRTAGPAAWRSLPRHERTMLLRRHFRAVNGLSSPMVPHNAHLLLRLFDSGQLRTRPGLVKIAPAEGKGFRVLDTSRWTADLVINAVNPPAYATPQEAGPLVSSLLAEGAAEACGTGGLSSEPGSGRLTVAGRPDPVWHVLGNLAGDTLFIATNPPGLAAEGERVARSLLAPHA</sequence>
<evidence type="ECO:0000313" key="3">
    <source>
        <dbReference type="Proteomes" id="UP001183420"/>
    </source>
</evidence>
<dbReference type="InterPro" id="IPR036188">
    <property type="entry name" value="FAD/NAD-bd_sf"/>
</dbReference>
<dbReference type="Proteomes" id="UP001183420">
    <property type="component" value="Unassembled WGS sequence"/>
</dbReference>
<comment type="caution">
    <text evidence="2">The sequence shown here is derived from an EMBL/GenBank/DDBJ whole genome shotgun (WGS) entry which is preliminary data.</text>
</comment>
<dbReference type="PANTHER" id="PTHR40254">
    <property type="entry name" value="BLR0577 PROTEIN"/>
    <property type="match status" value="1"/>
</dbReference>
<dbReference type="InterPro" id="IPR052189">
    <property type="entry name" value="L-asp_N-monooxygenase_NS-form"/>
</dbReference>
<proteinExistence type="predicted"/>
<protein>
    <submittedName>
        <fullName evidence="2">FAD/NAD(P)-binding protein</fullName>
    </submittedName>
</protein>
<dbReference type="EMBL" id="JAVREM010000011">
    <property type="protein sequence ID" value="MDT0319127.1"/>
    <property type="molecule type" value="Genomic_DNA"/>
</dbReference>
<dbReference type="Pfam" id="PF13454">
    <property type="entry name" value="NAD_binding_9"/>
    <property type="match status" value="1"/>
</dbReference>
<gene>
    <name evidence="2" type="ORF">RNC47_12350</name>
</gene>
<dbReference type="CDD" id="cd01427">
    <property type="entry name" value="HAD_like"/>
    <property type="match status" value="1"/>
</dbReference>
<organism evidence="2 3">
    <name type="scientific">Streptomyces millisiae</name>
    <dbReference type="NCBI Taxonomy" id="3075542"/>
    <lineage>
        <taxon>Bacteria</taxon>
        <taxon>Bacillati</taxon>
        <taxon>Actinomycetota</taxon>
        <taxon>Actinomycetes</taxon>
        <taxon>Kitasatosporales</taxon>
        <taxon>Streptomycetaceae</taxon>
        <taxon>Streptomyces</taxon>
    </lineage>
</organism>
<evidence type="ECO:0000259" key="1">
    <source>
        <dbReference type="Pfam" id="PF13454"/>
    </source>
</evidence>
<dbReference type="PANTHER" id="PTHR40254:SF1">
    <property type="entry name" value="BLR0577 PROTEIN"/>
    <property type="match status" value="1"/>
</dbReference>
<dbReference type="Gene3D" id="3.50.50.60">
    <property type="entry name" value="FAD/NAD(P)-binding domain"/>
    <property type="match status" value="1"/>
</dbReference>
<accession>A0ABU2LNG6</accession>
<dbReference type="SUPFAM" id="SSF51905">
    <property type="entry name" value="FAD/NAD(P)-binding domain"/>
    <property type="match status" value="1"/>
</dbReference>
<evidence type="ECO:0000313" key="2">
    <source>
        <dbReference type="EMBL" id="MDT0319127.1"/>
    </source>
</evidence>
<name>A0ABU2LNG6_9ACTN</name>
<keyword evidence="3" id="KW-1185">Reference proteome</keyword>